<comment type="caution">
    <text evidence="1">The sequence shown here is derived from an EMBL/GenBank/DDBJ whole genome shotgun (WGS) entry which is preliminary data.</text>
</comment>
<gene>
    <name evidence="1" type="ORF">VCO01S_03510</name>
</gene>
<name>A0A4Y3IJP0_9VIBR</name>
<dbReference type="AlphaFoldDB" id="A0A4Y3IJP0"/>
<accession>A0A4Y3IJP0</accession>
<sequence length="639" mass="71154">MFHLHPKHWLLILFSTLLLGCSDIETKLNTMLPPIEVTQQQAEGLLHAQATLESIDEVDALLSIESKVLIAEATKMLEEKYPELLEPKLYFRDQAAFISTKFEIAVNDTLLEGEMVGGASVKFDNKKMSILPAFEFIHVDQVRNGPWYTNSAFLNLANEALRNYLDNANSLLTKHPDLHIPVDLNIYQTLNLDTMLKDNPSFKEMKGHAISPRGQANVEIHISSLVPYIQKDEIRLALDIGTGKQVKTKKSELNTTTSTRLDNAGIERLVSEFERAFSKKAGHLLRSEPSKISLGFSNSFISKLVSEVFSSVELCLTDEINQAPSIIKPTDIKPFKNIPVLDCTPTRDCTFSDSHCSYTRDRRDCNKCLSYRPWGGCWLRGNDPVCEAAKVAVNTAMEIEATACRLEVGKRKLGCETIKSLDKIGCEANKEWLNAVRRIGKVGDIKGDLKYSGASSVCVNKIDLNQSLDKAIVDIRVSSNLKTNGNLTFRPHDVGYVIACITPWTRKFRTSVVIPNQSISIPGEVSYSEHENVLNLTIETSPTKMDFVIVPSPVRTIFDQNPDLNVLCPALGVANIVENLLSKLGHGSEDPAFTGEFEEEIPADTKIVTFNPQRMKIGNTEMTGRVVKEKNGLFIIVND</sequence>
<proteinExistence type="predicted"/>
<organism evidence="1 2">
    <name type="scientific">Vibrio comitans NBRC 102076</name>
    <dbReference type="NCBI Taxonomy" id="1219078"/>
    <lineage>
        <taxon>Bacteria</taxon>
        <taxon>Pseudomonadati</taxon>
        <taxon>Pseudomonadota</taxon>
        <taxon>Gammaproteobacteria</taxon>
        <taxon>Vibrionales</taxon>
        <taxon>Vibrionaceae</taxon>
        <taxon>Vibrio</taxon>
    </lineage>
</organism>
<dbReference type="PROSITE" id="PS51257">
    <property type="entry name" value="PROKAR_LIPOPROTEIN"/>
    <property type="match status" value="1"/>
</dbReference>
<evidence type="ECO:0000313" key="1">
    <source>
        <dbReference type="EMBL" id="GEA59158.1"/>
    </source>
</evidence>
<evidence type="ECO:0000313" key="2">
    <source>
        <dbReference type="Proteomes" id="UP000318242"/>
    </source>
</evidence>
<reference evidence="1 2" key="1">
    <citation type="submission" date="2019-06" db="EMBL/GenBank/DDBJ databases">
        <title>Whole genome shotgun sequence of Vibrio comitans NBRC 102076.</title>
        <authorList>
            <person name="Hosoyama A."/>
            <person name="Uohara A."/>
            <person name="Ohji S."/>
            <person name="Ichikawa N."/>
        </authorList>
    </citation>
    <scope>NUCLEOTIDE SEQUENCE [LARGE SCALE GENOMIC DNA]</scope>
    <source>
        <strain evidence="1 2">NBRC 102076</strain>
    </source>
</reference>
<dbReference type="EMBL" id="BJLH01000001">
    <property type="protein sequence ID" value="GEA59158.1"/>
    <property type="molecule type" value="Genomic_DNA"/>
</dbReference>
<dbReference type="Proteomes" id="UP000318242">
    <property type="component" value="Unassembled WGS sequence"/>
</dbReference>
<dbReference type="RefSeq" id="WP_141268736.1">
    <property type="nucleotide sequence ID" value="NZ_BJLH01000001.1"/>
</dbReference>
<dbReference type="OrthoDB" id="8457039at2"/>
<protein>
    <recommendedName>
        <fullName evidence="3">Lipoprotein</fullName>
    </recommendedName>
</protein>
<keyword evidence="2" id="KW-1185">Reference proteome</keyword>
<evidence type="ECO:0008006" key="3">
    <source>
        <dbReference type="Google" id="ProtNLM"/>
    </source>
</evidence>